<dbReference type="EC" id="2.7.13.3" evidence="2"/>
<organism evidence="13 14">
    <name type="scientific">Phycicoccus endophyticus</name>
    <dbReference type="NCBI Taxonomy" id="1690220"/>
    <lineage>
        <taxon>Bacteria</taxon>
        <taxon>Bacillati</taxon>
        <taxon>Actinomycetota</taxon>
        <taxon>Actinomycetes</taxon>
        <taxon>Micrococcales</taxon>
        <taxon>Intrasporangiaceae</taxon>
        <taxon>Phycicoccus</taxon>
    </lineage>
</organism>
<dbReference type="CDD" id="cd16917">
    <property type="entry name" value="HATPase_UhpB-NarQ-NarX-like"/>
    <property type="match status" value="1"/>
</dbReference>
<dbReference type="PANTHER" id="PTHR24421:SF10">
    <property type="entry name" value="NITRATE_NITRITE SENSOR PROTEIN NARQ"/>
    <property type="match status" value="1"/>
</dbReference>
<dbReference type="EMBL" id="CP060712">
    <property type="protein sequence ID" value="QNN49383.1"/>
    <property type="molecule type" value="Genomic_DNA"/>
</dbReference>
<keyword evidence="3" id="KW-0597">Phosphoprotein</keyword>
<dbReference type="Gene3D" id="3.30.565.10">
    <property type="entry name" value="Histidine kinase-like ATPase, C-terminal domain"/>
    <property type="match status" value="1"/>
</dbReference>
<keyword evidence="10" id="KW-0812">Transmembrane</keyword>
<evidence type="ECO:0000256" key="8">
    <source>
        <dbReference type="ARBA" id="ARBA00023012"/>
    </source>
</evidence>
<dbReference type="Pfam" id="PF02518">
    <property type="entry name" value="HATPase_c"/>
    <property type="match status" value="1"/>
</dbReference>
<evidence type="ECO:0000313" key="14">
    <source>
        <dbReference type="Proteomes" id="UP000515976"/>
    </source>
</evidence>
<dbReference type="InterPro" id="IPR011712">
    <property type="entry name" value="Sig_transdc_His_kin_sub3_dim/P"/>
</dbReference>
<dbReference type="Proteomes" id="UP000515976">
    <property type="component" value="Chromosome"/>
</dbReference>
<feature type="transmembrane region" description="Helical" evidence="10">
    <location>
        <begin position="111"/>
        <end position="128"/>
    </location>
</feature>
<dbReference type="InterPro" id="IPR050482">
    <property type="entry name" value="Sensor_HK_TwoCompSys"/>
</dbReference>
<feature type="transmembrane region" description="Helical" evidence="10">
    <location>
        <begin position="175"/>
        <end position="202"/>
    </location>
</feature>
<dbReference type="GO" id="GO:0000155">
    <property type="term" value="F:phosphorelay sensor kinase activity"/>
    <property type="evidence" value="ECO:0007669"/>
    <property type="project" value="InterPro"/>
</dbReference>
<evidence type="ECO:0000256" key="7">
    <source>
        <dbReference type="ARBA" id="ARBA00022840"/>
    </source>
</evidence>
<evidence type="ECO:0000259" key="12">
    <source>
        <dbReference type="Pfam" id="PF07730"/>
    </source>
</evidence>
<keyword evidence="8" id="KW-0902">Two-component regulatory system</keyword>
<dbReference type="PANTHER" id="PTHR24421">
    <property type="entry name" value="NITRATE/NITRITE SENSOR PROTEIN NARX-RELATED"/>
    <property type="match status" value="1"/>
</dbReference>
<dbReference type="InterPro" id="IPR003594">
    <property type="entry name" value="HATPase_dom"/>
</dbReference>
<evidence type="ECO:0000259" key="11">
    <source>
        <dbReference type="Pfam" id="PF02518"/>
    </source>
</evidence>
<keyword evidence="6 13" id="KW-0418">Kinase</keyword>
<accession>A0A7G9R1A8</accession>
<dbReference type="GO" id="GO:0016020">
    <property type="term" value="C:membrane"/>
    <property type="evidence" value="ECO:0007669"/>
    <property type="project" value="InterPro"/>
</dbReference>
<evidence type="ECO:0000256" key="9">
    <source>
        <dbReference type="SAM" id="MobiDB-lite"/>
    </source>
</evidence>
<sequence>MTRLPPAATRLAGWFGVGDPWERPRPAVGRADVLTAAVVELIGLVGLELVRSIGNETLQDLPFPWWLQWLAVSSGAALLVGRRRWPVAVAALAAGHMILVGVTMPVVMGQFTLQVVYFVALMSGVAWARDRRWMLVVVGFIVVVMFAWIALQFAVGSALQGLVDDYAGTPRHGVLAPVPAAVLLTVLVNVLYFGGAVVIGGLQWRSARDRALLARQAATISAQTEALRTRAVAEERLRIARELHDVVAHHVSVIGIQAAAARRVMDRDPAATRRALEGIEGSSRAAVSSMRGLLGTLRSSDAPQDGTGPRPRSPQPGLEDLPVLVEACSTPGRRVGYDLVESSPGAAGRCSPPLAHSIHRTVQEALTNVEKHSTATRVSVVVRLEEGRFAELEVVDDGRPRAGSSGSGLGQLGIRERAALHRGSVEIGPRAGGGYRVRVRYPWPDDVAADAAPAAPTAVGGRR</sequence>
<dbReference type="AlphaFoldDB" id="A0A7G9R1A8"/>
<dbReference type="GO" id="GO:0005524">
    <property type="term" value="F:ATP binding"/>
    <property type="evidence" value="ECO:0007669"/>
    <property type="project" value="UniProtKB-KW"/>
</dbReference>
<evidence type="ECO:0000256" key="5">
    <source>
        <dbReference type="ARBA" id="ARBA00022741"/>
    </source>
</evidence>
<evidence type="ECO:0000313" key="13">
    <source>
        <dbReference type="EMBL" id="QNN49383.1"/>
    </source>
</evidence>
<keyword evidence="10" id="KW-0472">Membrane</keyword>
<name>A0A7G9R1A8_9MICO</name>
<comment type="catalytic activity">
    <reaction evidence="1">
        <text>ATP + protein L-histidine = ADP + protein N-phospho-L-histidine.</text>
        <dbReference type="EC" id="2.7.13.3"/>
    </reaction>
</comment>
<gene>
    <name evidence="13" type="ORF">H9L10_14500</name>
</gene>
<keyword evidence="4" id="KW-0808">Transferase</keyword>
<evidence type="ECO:0000256" key="10">
    <source>
        <dbReference type="SAM" id="Phobius"/>
    </source>
</evidence>
<dbReference type="GO" id="GO:0046983">
    <property type="term" value="F:protein dimerization activity"/>
    <property type="evidence" value="ECO:0007669"/>
    <property type="project" value="InterPro"/>
</dbReference>
<feature type="region of interest" description="Disordered" evidence="9">
    <location>
        <begin position="296"/>
        <end position="320"/>
    </location>
</feature>
<dbReference type="InterPro" id="IPR036890">
    <property type="entry name" value="HATPase_C_sf"/>
</dbReference>
<dbReference type="Pfam" id="PF07730">
    <property type="entry name" value="HisKA_3"/>
    <property type="match status" value="1"/>
</dbReference>
<dbReference type="Gene3D" id="1.20.5.1930">
    <property type="match status" value="1"/>
</dbReference>
<evidence type="ECO:0000256" key="4">
    <source>
        <dbReference type="ARBA" id="ARBA00022679"/>
    </source>
</evidence>
<evidence type="ECO:0000256" key="2">
    <source>
        <dbReference type="ARBA" id="ARBA00012438"/>
    </source>
</evidence>
<feature type="transmembrane region" description="Helical" evidence="10">
    <location>
        <begin position="135"/>
        <end position="155"/>
    </location>
</feature>
<evidence type="ECO:0000256" key="3">
    <source>
        <dbReference type="ARBA" id="ARBA00022553"/>
    </source>
</evidence>
<dbReference type="SUPFAM" id="SSF55874">
    <property type="entry name" value="ATPase domain of HSP90 chaperone/DNA topoisomerase II/histidine kinase"/>
    <property type="match status" value="1"/>
</dbReference>
<keyword evidence="5" id="KW-0547">Nucleotide-binding</keyword>
<dbReference type="RefSeq" id="WP_166099562.1">
    <property type="nucleotide sequence ID" value="NZ_BMMY01000005.1"/>
</dbReference>
<protein>
    <recommendedName>
        <fullName evidence="2">histidine kinase</fullName>
        <ecNumber evidence="2">2.7.13.3</ecNumber>
    </recommendedName>
</protein>
<evidence type="ECO:0000256" key="1">
    <source>
        <dbReference type="ARBA" id="ARBA00000085"/>
    </source>
</evidence>
<dbReference type="KEGG" id="pei:H9L10_14500"/>
<proteinExistence type="predicted"/>
<feature type="transmembrane region" description="Helical" evidence="10">
    <location>
        <begin position="87"/>
        <end position="105"/>
    </location>
</feature>
<keyword evidence="7" id="KW-0067">ATP-binding</keyword>
<feature type="domain" description="Histidine kinase/HSP90-like ATPase" evidence="11">
    <location>
        <begin position="357"/>
        <end position="442"/>
    </location>
</feature>
<keyword evidence="14" id="KW-1185">Reference proteome</keyword>
<evidence type="ECO:0000256" key="6">
    <source>
        <dbReference type="ARBA" id="ARBA00022777"/>
    </source>
</evidence>
<feature type="domain" description="Signal transduction histidine kinase subgroup 3 dimerisation and phosphoacceptor" evidence="12">
    <location>
        <begin position="235"/>
        <end position="301"/>
    </location>
</feature>
<keyword evidence="10" id="KW-1133">Transmembrane helix</keyword>
<reference evidence="13 14" key="1">
    <citation type="submission" date="2020-08" db="EMBL/GenBank/DDBJ databases">
        <title>Genome sequence of Phycicoccus endophyticus JCM 31784T.</title>
        <authorList>
            <person name="Hyun D.-W."/>
            <person name="Bae J.-W."/>
        </authorList>
    </citation>
    <scope>NUCLEOTIDE SEQUENCE [LARGE SCALE GENOMIC DNA]</scope>
    <source>
        <strain evidence="13 14">JCM 31784</strain>
    </source>
</reference>